<dbReference type="SUPFAM" id="SSF161098">
    <property type="entry name" value="MetI-like"/>
    <property type="match status" value="1"/>
</dbReference>
<name>A0ABT1Z7X2_9ACTN</name>
<gene>
    <name evidence="9" type="ORF">NVS32_04915</name>
</gene>
<dbReference type="PROSITE" id="PS50928">
    <property type="entry name" value="ABC_TM1"/>
    <property type="match status" value="1"/>
</dbReference>
<feature type="transmembrane region" description="Helical" evidence="7">
    <location>
        <begin position="223"/>
        <end position="248"/>
    </location>
</feature>
<dbReference type="CDD" id="cd06261">
    <property type="entry name" value="TM_PBP2"/>
    <property type="match status" value="1"/>
</dbReference>
<reference evidence="9 10" key="1">
    <citation type="submission" date="2022-08" db="EMBL/GenBank/DDBJ databases">
        <title>Tractidigestivibacter montrealensis type strain KD21.</title>
        <authorList>
            <person name="Diop K."/>
            <person name="Richard C."/>
            <person name="Routy B."/>
        </authorList>
    </citation>
    <scope>NUCLEOTIDE SEQUENCE [LARGE SCALE GENOMIC DNA]</scope>
    <source>
        <strain evidence="9 10">KD21</strain>
    </source>
</reference>
<protein>
    <submittedName>
        <fullName evidence="9">ABC transporter permease</fullName>
    </submittedName>
</protein>
<dbReference type="InterPro" id="IPR000515">
    <property type="entry name" value="MetI-like"/>
</dbReference>
<dbReference type="Pfam" id="PF12911">
    <property type="entry name" value="OppC_N"/>
    <property type="match status" value="1"/>
</dbReference>
<evidence type="ECO:0000256" key="5">
    <source>
        <dbReference type="ARBA" id="ARBA00022989"/>
    </source>
</evidence>
<keyword evidence="3" id="KW-1003">Cell membrane</keyword>
<dbReference type="PANTHER" id="PTHR43386">
    <property type="entry name" value="OLIGOPEPTIDE TRANSPORT SYSTEM PERMEASE PROTEIN APPC"/>
    <property type="match status" value="1"/>
</dbReference>
<sequence length="304" mass="32502">MAEQTTSSAPEALSDAANLEMLRRERRANNAWHKLTRNKMAVVGLIIVAFMVFLAIFAPLISPYDPNVTDMSNMFAAPGQAGHLLGTDSYGRDLLSRIIYGARISIFIAIGGTIVGAIIGVLLGLVAGFFGGAVDSIIMRIMDGMMAFPFILLALILMTILGQGTQNVIIAIGVANVPNFARVVRGQVHVVKNEEYCNAERVIGASPARILFKHIFANAMSPVIVYFTLNIASAIISEAALSFLGLGVQPPTASWGAILSEGKSTLQTAPHIATISGIFILLTVLGFNLFGDGIRDVFDPKQKR</sequence>
<keyword evidence="2 7" id="KW-0813">Transport</keyword>
<dbReference type="PANTHER" id="PTHR43386:SF1">
    <property type="entry name" value="D,D-DIPEPTIDE TRANSPORT SYSTEM PERMEASE PROTEIN DDPC-RELATED"/>
    <property type="match status" value="1"/>
</dbReference>
<organism evidence="9 10">
    <name type="scientific">Tractidigestivibacter montrealensis</name>
    <dbReference type="NCBI Taxonomy" id="2972466"/>
    <lineage>
        <taxon>Bacteria</taxon>
        <taxon>Bacillati</taxon>
        <taxon>Actinomycetota</taxon>
        <taxon>Coriobacteriia</taxon>
        <taxon>Coriobacteriales</taxon>
        <taxon>Atopobiaceae</taxon>
        <taxon>Tractidigestivibacter</taxon>
    </lineage>
</organism>
<keyword evidence="10" id="KW-1185">Reference proteome</keyword>
<evidence type="ECO:0000256" key="1">
    <source>
        <dbReference type="ARBA" id="ARBA00004651"/>
    </source>
</evidence>
<evidence type="ECO:0000256" key="3">
    <source>
        <dbReference type="ARBA" id="ARBA00022475"/>
    </source>
</evidence>
<feature type="transmembrane region" description="Helical" evidence="7">
    <location>
        <begin position="106"/>
        <end position="131"/>
    </location>
</feature>
<keyword evidence="4 7" id="KW-0812">Transmembrane</keyword>
<proteinExistence type="inferred from homology"/>
<accession>A0ABT1Z7X2</accession>
<feature type="transmembrane region" description="Helical" evidence="7">
    <location>
        <begin position="137"/>
        <end position="161"/>
    </location>
</feature>
<dbReference type="InterPro" id="IPR035906">
    <property type="entry name" value="MetI-like_sf"/>
</dbReference>
<dbReference type="InterPro" id="IPR025966">
    <property type="entry name" value="OppC_N"/>
</dbReference>
<dbReference type="Proteomes" id="UP001204320">
    <property type="component" value="Unassembled WGS sequence"/>
</dbReference>
<dbReference type="EMBL" id="JANSKA010000003">
    <property type="protein sequence ID" value="MCR9036288.1"/>
    <property type="molecule type" value="Genomic_DNA"/>
</dbReference>
<dbReference type="Pfam" id="PF00528">
    <property type="entry name" value="BPD_transp_1"/>
    <property type="match status" value="1"/>
</dbReference>
<dbReference type="InterPro" id="IPR050366">
    <property type="entry name" value="BP-dependent_transpt_permease"/>
</dbReference>
<evidence type="ECO:0000256" key="6">
    <source>
        <dbReference type="ARBA" id="ARBA00023136"/>
    </source>
</evidence>
<comment type="caution">
    <text evidence="9">The sequence shown here is derived from an EMBL/GenBank/DDBJ whole genome shotgun (WGS) entry which is preliminary data.</text>
</comment>
<evidence type="ECO:0000256" key="4">
    <source>
        <dbReference type="ARBA" id="ARBA00022692"/>
    </source>
</evidence>
<evidence type="ECO:0000259" key="8">
    <source>
        <dbReference type="PROSITE" id="PS50928"/>
    </source>
</evidence>
<evidence type="ECO:0000313" key="9">
    <source>
        <dbReference type="EMBL" id="MCR9036288.1"/>
    </source>
</evidence>
<feature type="transmembrane region" description="Helical" evidence="7">
    <location>
        <begin position="40"/>
        <end position="61"/>
    </location>
</feature>
<comment type="similarity">
    <text evidence="7">Belongs to the binding-protein-dependent transport system permease family.</text>
</comment>
<evidence type="ECO:0000313" key="10">
    <source>
        <dbReference type="Proteomes" id="UP001204320"/>
    </source>
</evidence>
<keyword evidence="5 7" id="KW-1133">Transmembrane helix</keyword>
<feature type="transmembrane region" description="Helical" evidence="7">
    <location>
        <begin position="268"/>
        <end position="291"/>
    </location>
</feature>
<evidence type="ECO:0000256" key="2">
    <source>
        <dbReference type="ARBA" id="ARBA00022448"/>
    </source>
</evidence>
<dbReference type="Gene3D" id="1.10.3720.10">
    <property type="entry name" value="MetI-like"/>
    <property type="match status" value="1"/>
</dbReference>
<dbReference type="RefSeq" id="WP_081920117.1">
    <property type="nucleotide sequence ID" value="NZ_JANSKA010000003.1"/>
</dbReference>
<evidence type="ECO:0000256" key="7">
    <source>
        <dbReference type="RuleBase" id="RU363032"/>
    </source>
</evidence>
<comment type="subcellular location">
    <subcellularLocation>
        <location evidence="1 7">Cell membrane</location>
        <topology evidence="1 7">Multi-pass membrane protein</topology>
    </subcellularLocation>
</comment>
<keyword evidence="6 7" id="KW-0472">Membrane</keyword>
<feature type="domain" description="ABC transmembrane type-1" evidence="8">
    <location>
        <begin position="102"/>
        <end position="291"/>
    </location>
</feature>